<feature type="compositionally biased region" description="Basic residues" evidence="1">
    <location>
        <begin position="468"/>
        <end position="479"/>
    </location>
</feature>
<dbReference type="EMBL" id="LR877149">
    <property type="protein sequence ID" value="CAD2215370.1"/>
    <property type="molecule type" value="Genomic_DNA"/>
</dbReference>
<gene>
    <name evidence="2" type="ORF">ADEAN_000282500</name>
</gene>
<reference evidence="2 3" key="1">
    <citation type="submission" date="2020-08" db="EMBL/GenBank/DDBJ databases">
        <authorList>
            <person name="Newling K."/>
            <person name="Davey J."/>
            <person name="Forrester S."/>
        </authorList>
    </citation>
    <scope>NUCLEOTIDE SEQUENCE [LARGE SCALE GENOMIC DNA]</scope>
    <source>
        <strain evidence="3">Crithidia deanei Carvalho (ATCC PRA-265)</strain>
    </source>
</reference>
<dbReference type="VEuPathDB" id="TriTrypDB:ADEAN_000282500"/>
<feature type="compositionally biased region" description="Low complexity" evidence="1">
    <location>
        <begin position="128"/>
        <end position="142"/>
    </location>
</feature>
<evidence type="ECO:0000313" key="2">
    <source>
        <dbReference type="EMBL" id="CAD2215370.1"/>
    </source>
</evidence>
<feature type="region of interest" description="Disordered" evidence="1">
    <location>
        <begin position="544"/>
        <end position="663"/>
    </location>
</feature>
<feature type="compositionally biased region" description="Basic and acidic residues" evidence="1">
    <location>
        <begin position="757"/>
        <end position="771"/>
    </location>
</feature>
<feature type="compositionally biased region" description="Polar residues" evidence="1">
    <location>
        <begin position="160"/>
        <end position="174"/>
    </location>
</feature>
<keyword evidence="3" id="KW-1185">Reference proteome</keyword>
<name>A0A7G2C6H9_9TRYP</name>
<feature type="region of interest" description="Disordered" evidence="1">
    <location>
        <begin position="92"/>
        <end position="183"/>
    </location>
</feature>
<feature type="compositionally biased region" description="Basic residues" evidence="1">
    <location>
        <begin position="509"/>
        <end position="525"/>
    </location>
</feature>
<feature type="region of interest" description="Disordered" evidence="1">
    <location>
        <begin position="1"/>
        <end position="55"/>
    </location>
</feature>
<feature type="compositionally biased region" description="Polar residues" evidence="1">
    <location>
        <begin position="716"/>
        <end position="728"/>
    </location>
</feature>
<evidence type="ECO:0000256" key="1">
    <source>
        <dbReference type="SAM" id="MobiDB-lite"/>
    </source>
</evidence>
<feature type="compositionally biased region" description="Low complexity" evidence="1">
    <location>
        <begin position="1"/>
        <end position="31"/>
    </location>
</feature>
<dbReference type="Proteomes" id="UP000515908">
    <property type="component" value="Chromosome 05"/>
</dbReference>
<evidence type="ECO:0000313" key="3">
    <source>
        <dbReference type="Proteomes" id="UP000515908"/>
    </source>
</evidence>
<protein>
    <submittedName>
        <fullName evidence="2">Uncharacterized protein</fullName>
    </submittedName>
</protein>
<feature type="compositionally biased region" description="Polar residues" evidence="1">
    <location>
        <begin position="782"/>
        <end position="811"/>
    </location>
</feature>
<feature type="compositionally biased region" description="Basic and acidic residues" evidence="1">
    <location>
        <begin position="457"/>
        <end position="467"/>
    </location>
</feature>
<accession>A0A7G2C6H9</accession>
<feature type="region of interest" description="Disordered" evidence="1">
    <location>
        <begin position="303"/>
        <end position="346"/>
    </location>
</feature>
<feature type="compositionally biased region" description="Basic residues" evidence="1">
    <location>
        <begin position="733"/>
        <end position="742"/>
    </location>
</feature>
<dbReference type="AlphaFoldDB" id="A0A7G2C6H9"/>
<feature type="compositionally biased region" description="Basic residues" evidence="1">
    <location>
        <begin position="385"/>
        <end position="394"/>
    </location>
</feature>
<proteinExistence type="predicted"/>
<feature type="compositionally biased region" description="Polar residues" evidence="1">
    <location>
        <begin position="818"/>
        <end position="841"/>
    </location>
</feature>
<organism evidence="2 3">
    <name type="scientific">Angomonas deanei</name>
    <dbReference type="NCBI Taxonomy" id="59799"/>
    <lineage>
        <taxon>Eukaryota</taxon>
        <taxon>Discoba</taxon>
        <taxon>Euglenozoa</taxon>
        <taxon>Kinetoplastea</taxon>
        <taxon>Metakinetoplastina</taxon>
        <taxon>Trypanosomatida</taxon>
        <taxon>Trypanosomatidae</taxon>
        <taxon>Strigomonadinae</taxon>
        <taxon>Angomonas</taxon>
    </lineage>
</organism>
<feature type="region of interest" description="Disordered" evidence="1">
    <location>
        <begin position="385"/>
        <end position="528"/>
    </location>
</feature>
<sequence>MTTRTPAAAPRAAAAKAAAIKKPTQAAQPQKRVYEEDSDDGYDSSSTDYSDNSEEFRPLAFELYKGGADRHSGAPAAHRVKSMRFSGKEFLSDSDEENEIPMMATTERNRGKRHCGRVKSDLKKMSESLESLSSELGQSSTSNPLPVELGRRKRARSVGHANQRNPETVQSQKEVLTDESDADEAPLNSDVILNLVRRLRTQPIDDIPLEAFQNVNWGDDNYQEELKPLRAVYLEIKARQMQSVGEKNITRNTRSSKIAVQEAIEELPAEKAIVAKIAKIEHRNISALPNGSVFREDYFNGNADPAGDGRKNRDINLASGKNPSVQKAGEKHSGAAKPSSRAVTAEMNTPACDVKKMRNSLILQNGPSRMKSEEATFSEEAKKVRKTATKKKNNNRSLTFSEVLVPETTEEIHEKDEDLAPVEDGGAKPTSKGRKTRPDRATNGVGFRAAPEDDAPENLKDDGTLDKRKPKQRRGKRKPGGSCVSFTEVPDDGVSELNETDTGLDKNKKSAPKIIQRRTKGKRANGRSCSFSDVALDEVGEIKEDPTLGTASERGVQSLSATAPKQAGPLGATGAAFRNRSSTQATVAPAKTADRRRRTVDNGRALNYGEVDDTGAGELNDNQSGILAKSGGKNVGKAANTGRRQKSGKGRSREISISQLADDHVGEIVEDTNATNIAAAGKGPARAFQPSTVTLPTRQPPKRQINAPAGIAPEKPSTQRAVPSVQPSTSPPRARRPGKHRSREFSFSALPDEDVAGEIKESFTDSLEHPSMRANVPRRTLPSIQSSVSRSGNTPLPRKPSQQTVVPTPQGTFVEDTVNPNLPQRKAQSVPNASTARVTKK</sequence>
<feature type="region of interest" description="Disordered" evidence="1">
    <location>
        <begin position="680"/>
        <end position="841"/>
    </location>
</feature>
<feature type="compositionally biased region" description="Basic and acidic residues" evidence="1">
    <location>
        <begin position="118"/>
        <end position="127"/>
    </location>
</feature>